<name>A0ABW6ZS96_9HYPH</name>
<accession>A0ABW6ZS96</accession>
<dbReference type="Proteomes" id="UP001604002">
    <property type="component" value="Unassembled WGS sequence"/>
</dbReference>
<evidence type="ECO:0000313" key="1">
    <source>
        <dbReference type="EMBL" id="MFG1370727.1"/>
    </source>
</evidence>
<dbReference type="EMBL" id="JBAFVH010000001">
    <property type="protein sequence ID" value="MFG1370727.1"/>
    <property type="molecule type" value="Genomic_DNA"/>
</dbReference>
<keyword evidence="2" id="KW-1185">Reference proteome</keyword>
<proteinExistence type="predicted"/>
<evidence type="ECO:0000313" key="2">
    <source>
        <dbReference type="Proteomes" id="UP001604002"/>
    </source>
</evidence>
<comment type="caution">
    <text evidence="1">The sequence shown here is derived from an EMBL/GenBank/DDBJ whole genome shotgun (WGS) entry which is preliminary data.</text>
</comment>
<sequence length="106" mass="11478">MSLGSMISNALFEALAGGMLHTPAAKGNRLMVRDEGDVAQHFYGRGERRKGYPVHILRGYHGDSSRYTGAMLRAIRAERGCGRPPKVLAARRAKAARRAAFPQAAA</sequence>
<gene>
    <name evidence="1" type="ORF">V5F32_00960</name>
</gene>
<protein>
    <submittedName>
        <fullName evidence="1">Uncharacterized protein</fullName>
    </submittedName>
</protein>
<organism evidence="1 2">
    <name type="scientific">Xanthobacter oligotrophicus</name>
    <dbReference type="NCBI Taxonomy" id="2607286"/>
    <lineage>
        <taxon>Bacteria</taxon>
        <taxon>Pseudomonadati</taxon>
        <taxon>Pseudomonadota</taxon>
        <taxon>Alphaproteobacteria</taxon>
        <taxon>Hyphomicrobiales</taxon>
        <taxon>Xanthobacteraceae</taxon>
        <taxon>Xanthobacter</taxon>
    </lineage>
</organism>
<reference evidence="1 2" key="1">
    <citation type="submission" date="2024-02" db="EMBL/GenBank/DDBJ databases">
        <title>Expansion and revision of Xanthobacter and proposal of Roseixanthobacter gen. nov.</title>
        <authorList>
            <person name="Soltysiak M.P.M."/>
            <person name="Jalihal A."/>
            <person name="Ory A."/>
            <person name="Chrisophersen C."/>
            <person name="Lee A.D."/>
            <person name="Boulton J."/>
            <person name="Springer M."/>
        </authorList>
    </citation>
    <scope>NUCLEOTIDE SEQUENCE [LARGE SCALE GENOMIC DNA]</scope>
    <source>
        <strain evidence="1 2">23A</strain>
    </source>
</reference>
<dbReference type="RefSeq" id="WP_393990815.1">
    <property type="nucleotide sequence ID" value="NZ_JBAFVH010000001.1"/>
</dbReference>